<accession>A0ABD3X3S9</accession>
<comment type="caution">
    <text evidence="6">The sequence shown here is derived from an EMBL/GenBank/DDBJ whole genome shotgun (WGS) entry which is preliminary data.</text>
</comment>
<dbReference type="Pfam" id="PF02826">
    <property type="entry name" value="2-Hacid_dh_C"/>
    <property type="match status" value="1"/>
</dbReference>
<dbReference type="SUPFAM" id="SSF51735">
    <property type="entry name" value="NAD(P)-binding Rossmann-fold domains"/>
    <property type="match status" value="1"/>
</dbReference>
<dbReference type="PANTHER" id="PTHR10996:SF277">
    <property type="entry name" value="GLYOXYLATE REDUCTASE_HYDROXYPYRUVATE REDUCTASE"/>
    <property type="match status" value="1"/>
</dbReference>
<dbReference type="Pfam" id="PF00389">
    <property type="entry name" value="2-Hacid_dh"/>
    <property type="match status" value="1"/>
</dbReference>
<dbReference type="AlphaFoldDB" id="A0ABD3X3S9"/>
<dbReference type="CDD" id="cd05301">
    <property type="entry name" value="GDH"/>
    <property type="match status" value="1"/>
</dbReference>
<evidence type="ECO:0000256" key="1">
    <source>
        <dbReference type="ARBA" id="ARBA00023002"/>
    </source>
</evidence>
<dbReference type="PANTHER" id="PTHR10996">
    <property type="entry name" value="2-HYDROXYACID DEHYDROGENASE-RELATED"/>
    <property type="match status" value="1"/>
</dbReference>
<dbReference type="InterPro" id="IPR036291">
    <property type="entry name" value="NAD(P)-bd_dom_sf"/>
</dbReference>
<dbReference type="InterPro" id="IPR050223">
    <property type="entry name" value="D-isomer_2-hydroxyacid_DH"/>
</dbReference>
<dbReference type="EMBL" id="JBJQND010000004">
    <property type="protein sequence ID" value="KAL3880907.1"/>
    <property type="molecule type" value="Genomic_DNA"/>
</dbReference>
<dbReference type="Gene3D" id="3.40.50.720">
    <property type="entry name" value="NAD(P)-binding Rossmann-like Domain"/>
    <property type="match status" value="2"/>
</dbReference>
<keyword evidence="7" id="KW-1185">Reference proteome</keyword>
<dbReference type="PROSITE" id="PS00671">
    <property type="entry name" value="D_2_HYDROXYACID_DH_3"/>
    <property type="match status" value="1"/>
</dbReference>
<feature type="domain" description="D-isomer specific 2-hydroxyacid dehydrogenase catalytic" evidence="4">
    <location>
        <begin position="10"/>
        <end position="324"/>
    </location>
</feature>
<evidence type="ECO:0000259" key="4">
    <source>
        <dbReference type="Pfam" id="PF00389"/>
    </source>
</evidence>
<gene>
    <name evidence="6" type="ORF">ACJMK2_033111</name>
</gene>
<dbReference type="FunFam" id="3.40.50.720:FF:000026">
    <property type="entry name" value="Glyoxylate/hydroxypyruvate reductase B"/>
    <property type="match status" value="1"/>
</dbReference>
<evidence type="ECO:0000259" key="5">
    <source>
        <dbReference type="Pfam" id="PF02826"/>
    </source>
</evidence>
<dbReference type="GO" id="GO:0016491">
    <property type="term" value="F:oxidoreductase activity"/>
    <property type="evidence" value="ECO:0007669"/>
    <property type="project" value="UniProtKB-KW"/>
</dbReference>
<dbReference type="InterPro" id="IPR029753">
    <property type="entry name" value="D-isomer_DH_CS"/>
</dbReference>
<evidence type="ECO:0000313" key="7">
    <source>
        <dbReference type="Proteomes" id="UP001634394"/>
    </source>
</evidence>
<dbReference type="Proteomes" id="UP001634394">
    <property type="component" value="Unassembled WGS sequence"/>
</dbReference>
<reference evidence="6 7" key="1">
    <citation type="submission" date="2024-11" db="EMBL/GenBank/DDBJ databases">
        <title>Chromosome-level genome assembly of the freshwater bivalve Anodonta woodiana.</title>
        <authorList>
            <person name="Chen X."/>
        </authorList>
    </citation>
    <scope>NUCLEOTIDE SEQUENCE [LARGE SCALE GENOMIC DNA]</scope>
    <source>
        <strain evidence="6">MN2024</strain>
        <tissue evidence="6">Gills</tissue>
    </source>
</reference>
<comment type="similarity">
    <text evidence="3">Belongs to the D-isomer specific 2-hydroxyacid dehydrogenase family.</text>
</comment>
<keyword evidence="1 3" id="KW-0560">Oxidoreductase</keyword>
<sequence>MSATPRPTVFVTRGIPLRAAELLREHVDLRVWGQERNMMPDEIRQAVPGIHGLLVHPPTRVDKAILDAAGPQLKVVGTMSVGLDHIDLRECASRKIAVGYTPDVLTDATAELTVALTLSTCRRFKEAFDAVVNGGWGTWDNAQYLCGKEVKSSVIGIVGMGRIGFATAQRLKAFKPSRILYSGKHPKVYATELDAEYVTFEDLLRESDFVIVCLSVNSGNIGLFNADTFKKMKKSAIFINTSRGVVVNQNDLYEALKLGQIYAAGLDVTTPEPLPLDSPLLTLPNVIITPHIGSATERARSAMAELTVKNILAGLKGEPLPSPVHV</sequence>
<feature type="domain" description="D-isomer specific 2-hydroxyacid dehydrogenase NAD-binding" evidence="5">
    <location>
        <begin position="114"/>
        <end position="293"/>
    </location>
</feature>
<dbReference type="InterPro" id="IPR006140">
    <property type="entry name" value="D-isomer_DH_NAD-bd"/>
</dbReference>
<organism evidence="6 7">
    <name type="scientific">Sinanodonta woodiana</name>
    <name type="common">Chinese pond mussel</name>
    <name type="synonym">Anodonta woodiana</name>
    <dbReference type="NCBI Taxonomy" id="1069815"/>
    <lineage>
        <taxon>Eukaryota</taxon>
        <taxon>Metazoa</taxon>
        <taxon>Spiralia</taxon>
        <taxon>Lophotrochozoa</taxon>
        <taxon>Mollusca</taxon>
        <taxon>Bivalvia</taxon>
        <taxon>Autobranchia</taxon>
        <taxon>Heteroconchia</taxon>
        <taxon>Palaeoheterodonta</taxon>
        <taxon>Unionida</taxon>
        <taxon>Unionoidea</taxon>
        <taxon>Unionidae</taxon>
        <taxon>Unioninae</taxon>
        <taxon>Sinanodonta</taxon>
    </lineage>
</organism>
<proteinExistence type="inferred from homology"/>
<evidence type="ECO:0000256" key="2">
    <source>
        <dbReference type="ARBA" id="ARBA00073306"/>
    </source>
</evidence>
<evidence type="ECO:0000256" key="3">
    <source>
        <dbReference type="RuleBase" id="RU003719"/>
    </source>
</evidence>
<dbReference type="InterPro" id="IPR006139">
    <property type="entry name" value="D-isomer_2_OHA_DH_cat_dom"/>
</dbReference>
<dbReference type="SUPFAM" id="SSF52283">
    <property type="entry name" value="Formate/glycerate dehydrogenase catalytic domain-like"/>
    <property type="match status" value="1"/>
</dbReference>
<evidence type="ECO:0000313" key="6">
    <source>
        <dbReference type="EMBL" id="KAL3880907.1"/>
    </source>
</evidence>
<protein>
    <recommendedName>
        <fullName evidence="2">Glyoxylate reductase/hydroxypyruvate reductase</fullName>
    </recommendedName>
</protein>
<name>A0ABD3X3S9_SINWO</name>